<feature type="region of interest" description="Disordered" evidence="1">
    <location>
        <begin position="1"/>
        <end position="28"/>
    </location>
</feature>
<feature type="region of interest" description="Disordered" evidence="1">
    <location>
        <begin position="43"/>
        <end position="75"/>
    </location>
</feature>
<dbReference type="Gene3D" id="3.40.720.10">
    <property type="entry name" value="Alkaline Phosphatase, subunit A"/>
    <property type="match status" value="1"/>
</dbReference>
<sequence>MLDQFTASAFSGPLSPAPKERDGVRGRALPDAGISSVLSAVAEPDRESCEASGPLTLTLSPEDGGEGTKARAASPTRLTRRECLNRLGLGLGGIALADLIAGNARAESSRGVLGGTHFAPKAKRVIYLFQSGAPSQLDLYDYKPLLVEKHGQQLPDSVRGGQRLTGMSAHQSSIPLAGTPFKFQQHGDSGAWLSELLPHTAKVADDLCFIRSMYTESINHGPGVTFMQTGSQIPGRPSIGAWLDYGLGSDNQNLPSFVVLITKNKGGQPLGGHLWGAGFLASKHQGVRFRSGTDPVLYLSNPAGVSAENRRLMLDRLKDLHEHQYAGTPDAEIANRISNYEMAFAMQSSIPDVTNFSDEPQHVLDAYGPDAKDPGTFAANCLLARRLAERGVKFIQLYHQDWDHHGGLPGAIKRECQQTDQPAAALVADLKQRGLLDETLVIWGGEFGRTNYCQGLMTPSNFGRDHHPRCFTIWMAGGGVKPGMTYGETCEYGYNIVRDPVHIHDLHATVLHLLGIDHERLTYKFQGRRYRLTDVHGQVVEGILA</sequence>
<dbReference type="PANTHER" id="PTHR43737:SF1">
    <property type="entry name" value="DUF1501 DOMAIN-CONTAINING PROTEIN"/>
    <property type="match status" value="1"/>
</dbReference>
<evidence type="ECO:0000256" key="1">
    <source>
        <dbReference type="SAM" id="MobiDB-lite"/>
    </source>
</evidence>
<reference evidence="2" key="1">
    <citation type="journal article" date="2020" name="mSystems">
        <title>Genome- and Community-Level Interaction Insights into Carbon Utilization and Element Cycling Functions of Hydrothermarchaeota in Hydrothermal Sediment.</title>
        <authorList>
            <person name="Zhou Z."/>
            <person name="Liu Y."/>
            <person name="Xu W."/>
            <person name="Pan J."/>
            <person name="Luo Z.H."/>
            <person name="Li M."/>
        </authorList>
    </citation>
    <scope>NUCLEOTIDE SEQUENCE [LARGE SCALE GENOMIC DNA]</scope>
    <source>
        <strain evidence="2">SpSt-339</strain>
    </source>
</reference>
<comment type="caution">
    <text evidence="2">The sequence shown here is derived from an EMBL/GenBank/DDBJ whole genome shotgun (WGS) entry which is preliminary data.</text>
</comment>
<dbReference type="AlphaFoldDB" id="A0A7C2P9M4"/>
<protein>
    <submittedName>
        <fullName evidence="2">DUF1501 domain-containing protein</fullName>
    </submittedName>
</protein>
<dbReference type="EMBL" id="DSOK01000155">
    <property type="protein sequence ID" value="HEN14876.1"/>
    <property type="molecule type" value="Genomic_DNA"/>
</dbReference>
<dbReference type="InterPro" id="IPR010869">
    <property type="entry name" value="DUF1501"/>
</dbReference>
<dbReference type="InterPro" id="IPR017850">
    <property type="entry name" value="Alkaline_phosphatase_core_sf"/>
</dbReference>
<gene>
    <name evidence="2" type="ORF">ENQ76_05325</name>
</gene>
<dbReference type="SUPFAM" id="SSF53649">
    <property type="entry name" value="Alkaline phosphatase-like"/>
    <property type="match status" value="1"/>
</dbReference>
<name>A0A7C2P9M4_9PLAN</name>
<dbReference type="PANTHER" id="PTHR43737">
    <property type="entry name" value="BLL7424 PROTEIN"/>
    <property type="match status" value="1"/>
</dbReference>
<evidence type="ECO:0000313" key="2">
    <source>
        <dbReference type="EMBL" id="HEN14876.1"/>
    </source>
</evidence>
<proteinExistence type="predicted"/>
<organism evidence="2">
    <name type="scientific">Schlesneria paludicola</name>
    <dbReference type="NCBI Taxonomy" id="360056"/>
    <lineage>
        <taxon>Bacteria</taxon>
        <taxon>Pseudomonadati</taxon>
        <taxon>Planctomycetota</taxon>
        <taxon>Planctomycetia</taxon>
        <taxon>Planctomycetales</taxon>
        <taxon>Planctomycetaceae</taxon>
        <taxon>Schlesneria</taxon>
    </lineage>
</organism>
<dbReference type="Pfam" id="PF07394">
    <property type="entry name" value="DUF1501"/>
    <property type="match status" value="1"/>
</dbReference>
<accession>A0A7C2P9M4</accession>